<feature type="compositionally biased region" description="Gly residues" evidence="1">
    <location>
        <begin position="168"/>
        <end position="177"/>
    </location>
</feature>
<organism evidence="2">
    <name type="scientific">Nothobranchius korthausae</name>
    <dbReference type="NCBI Taxonomy" id="1143690"/>
    <lineage>
        <taxon>Eukaryota</taxon>
        <taxon>Metazoa</taxon>
        <taxon>Chordata</taxon>
        <taxon>Craniata</taxon>
        <taxon>Vertebrata</taxon>
        <taxon>Euteleostomi</taxon>
        <taxon>Actinopterygii</taxon>
        <taxon>Neopterygii</taxon>
        <taxon>Teleostei</taxon>
        <taxon>Neoteleostei</taxon>
        <taxon>Acanthomorphata</taxon>
        <taxon>Ovalentaria</taxon>
        <taxon>Atherinomorphae</taxon>
        <taxon>Cyprinodontiformes</taxon>
        <taxon>Nothobranchiidae</taxon>
        <taxon>Nothobranchius</taxon>
    </lineage>
</organism>
<gene>
    <name evidence="2" type="primary">CABZ01086825.1</name>
</gene>
<reference evidence="2" key="1">
    <citation type="submission" date="2016-05" db="EMBL/GenBank/DDBJ databases">
        <authorList>
            <person name="Lavstsen T."/>
            <person name="Jespersen J.S."/>
        </authorList>
    </citation>
    <scope>NUCLEOTIDE SEQUENCE</scope>
    <source>
        <tissue evidence="2">Brain</tissue>
    </source>
</reference>
<dbReference type="EMBL" id="HAEC01012452">
    <property type="protein sequence ID" value="SBQ80669.1"/>
    <property type="molecule type" value="Transcribed_RNA"/>
</dbReference>
<feature type="compositionally biased region" description="Pro residues" evidence="1">
    <location>
        <begin position="181"/>
        <end position="192"/>
    </location>
</feature>
<dbReference type="AlphaFoldDB" id="A0A1A8HBT7"/>
<protein>
    <submittedName>
        <fullName evidence="2">Uncharacterized protein</fullName>
    </submittedName>
</protein>
<feature type="non-terminal residue" evidence="2">
    <location>
        <position position="1"/>
    </location>
</feature>
<evidence type="ECO:0000313" key="2">
    <source>
        <dbReference type="EMBL" id="SBQ80669.1"/>
    </source>
</evidence>
<sequence>PGHHRELPALLQHLADARTHGVAPLLPLQCHPALRRHPGDRRLHQLRLLPLRGPLQLGERLLERADPLGHPPRLALLRHPRREGVRGGWKPAGARRGAGGCLVGGGVLPGGRNLEPGCPAAPGGQHRWPLPAGRQAVPAGGLERGREALQGGRADLRAGHRQLVQGRGPPGAHGGGVLLHPQPPAPPRPAPAAAPQHTRSRRPAAGREEPEPGEQRDPNTNQQGLGGRAGSDPTPLLERF</sequence>
<feature type="compositionally biased region" description="Basic and acidic residues" evidence="1">
    <location>
        <begin position="205"/>
        <end position="217"/>
    </location>
</feature>
<proteinExistence type="predicted"/>
<accession>A0A1A8HBT7</accession>
<name>A0A1A8HBT7_9TELE</name>
<evidence type="ECO:0000256" key="1">
    <source>
        <dbReference type="SAM" id="MobiDB-lite"/>
    </source>
</evidence>
<reference evidence="2" key="2">
    <citation type="submission" date="2016-06" db="EMBL/GenBank/DDBJ databases">
        <title>The genome of a short-lived fish provides insights into sex chromosome evolution and the genetic control of aging.</title>
        <authorList>
            <person name="Reichwald K."/>
            <person name="Felder M."/>
            <person name="Petzold A."/>
            <person name="Koch P."/>
            <person name="Groth M."/>
            <person name="Platzer M."/>
        </authorList>
    </citation>
    <scope>NUCLEOTIDE SEQUENCE</scope>
    <source>
        <tissue evidence="2">Brain</tissue>
    </source>
</reference>
<feature type="region of interest" description="Disordered" evidence="1">
    <location>
        <begin position="163"/>
        <end position="240"/>
    </location>
</feature>